<proteinExistence type="predicted"/>
<organism evidence="1 2">
    <name type="scientific">Acaulospora colombiana</name>
    <dbReference type="NCBI Taxonomy" id="27376"/>
    <lineage>
        <taxon>Eukaryota</taxon>
        <taxon>Fungi</taxon>
        <taxon>Fungi incertae sedis</taxon>
        <taxon>Mucoromycota</taxon>
        <taxon>Glomeromycotina</taxon>
        <taxon>Glomeromycetes</taxon>
        <taxon>Diversisporales</taxon>
        <taxon>Acaulosporaceae</taxon>
        <taxon>Acaulospora</taxon>
    </lineage>
</organism>
<accession>A0ACA9NTW8</accession>
<dbReference type="EMBL" id="CAJVPT010023844">
    <property type="protein sequence ID" value="CAG8667507.1"/>
    <property type="molecule type" value="Genomic_DNA"/>
</dbReference>
<name>A0ACA9NTW8_9GLOM</name>
<sequence>GPWSAPLIPNPEYQEEPLLHAYNTAYIGFDLWQVKSGTIFDNIIITDDIESANAFAEETFVKFREVEKEAKRKLDEKDNEPEDDDSKGKEDDDDSQSKDDDDDIIDLDVMVGDEGKVVVSEPDPNLDLKVDDKPKPEDVPSIVEQDEEKVSSETESKEPTGPSSVEKESVASEKAKEETKTTPSASPKKQEEKDEFDILFEDLEEESNSPKRDEL</sequence>
<keyword evidence="2" id="KW-1185">Reference proteome</keyword>
<gene>
    <name evidence="1" type="ORF">ACOLOM_LOCUS8823</name>
</gene>
<reference evidence="1" key="1">
    <citation type="submission" date="2021-06" db="EMBL/GenBank/DDBJ databases">
        <authorList>
            <person name="Kallberg Y."/>
            <person name="Tangrot J."/>
            <person name="Rosling A."/>
        </authorList>
    </citation>
    <scope>NUCLEOTIDE SEQUENCE</scope>
    <source>
        <strain evidence="1">CL356</strain>
    </source>
</reference>
<feature type="non-terminal residue" evidence="1">
    <location>
        <position position="1"/>
    </location>
</feature>
<evidence type="ECO:0000313" key="2">
    <source>
        <dbReference type="Proteomes" id="UP000789525"/>
    </source>
</evidence>
<comment type="caution">
    <text evidence="1">The sequence shown here is derived from an EMBL/GenBank/DDBJ whole genome shotgun (WGS) entry which is preliminary data.</text>
</comment>
<evidence type="ECO:0000313" key="1">
    <source>
        <dbReference type="EMBL" id="CAG8667507.1"/>
    </source>
</evidence>
<dbReference type="Proteomes" id="UP000789525">
    <property type="component" value="Unassembled WGS sequence"/>
</dbReference>
<protein>
    <submittedName>
        <fullName evidence="1">7683_t:CDS:1</fullName>
    </submittedName>
</protein>